<evidence type="ECO:0000313" key="1">
    <source>
        <dbReference type="EMBL" id="AKF13680.1"/>
    </source>
</evidence>
<accession>A0A0F6WD61</accession>
<proteinExistence type="predicted"/>
<reference evidence="1 2" key="1">
    <citation type="journal article" date="2016" name="Microb. Biotechnol.">
        <title>A novel bacteriophage cocktail reduces and disperses Pseudomonas aeruginosa biofilms under static and flow conditions.</title>
        <authorList>
            <person name="Alves D.R."/>
            <person name="Perez-Esteban P."/>
            <person name="Kot W."/>
            <person name="Bean J.E."/>
            <person name="Arnot T."/>
            <person name="Hansen L.H."/>
            <person name="Enright M.C."/>
            <person name="Jenkins A.T."/>
        </authorList>
    </citation>
    <scope>NUCLEOTIDE SEQUENCE [LARGE SCALE GENOMIC DNA]</scope>
</reference>
<sequence>MSERLRRLEAEYERIEREWGGLARYELEMLRIEINSEKRQSEVNGYLSVFGCGHAFHGRKYS</sequence>
<dbReference type="Proteomes" id="UP000225419">
    <property type="component" value="Segment"/>
</dbReference>
<dbReference type="EMBL" id="KR054028">
    <property type="protein sequence ID" value="AKF13680.1"/>
    <property type="molecule type" value="Genomic_DNA"/>
</dbReference>
<evidence type="ECO:0000313" key="2">
    <source>
        <dbReference type="Proteomes" id="UP000225419"/>
    </source>
</evidence>
<name>A0A0F6WD61_9CAUD</name>
<protein>
    <submittedName>
        <fullName evidence="1">Uncharacterized protein</fullName>
    </submittedName>
</protein>
<organism evidence="1 2">
    <name type="scientific">Pseudomonas phage DL52</name>
    <dbReference type="NCBI Taxonomy" id="1640975"/>
    <lineage>
        <taxon>Viruses</taxon>
        <taxon>Duplodnaviria</taxon>
        <taxon>Heunggongvirae</taxon>
        <taxon>Uroviricota</taxon>
        <taxon>Caudoviricetes</taxon>
        <taxon>Lindbergviridae</taxon>
        <taxon>Pbunavirus</taxon>
        <taxon>Pbunavirus PB1</taxon>
    </lineage>
</organism>